<evidence type="ECO:0000256" key="12">
    <source>
        <dbReference type="RuleBase" id="RU367119"/>
    </source>
</evidence>
<dbReference type="CDD" id="cd13653">
    <property type="entry name" value="PBP2_phosphate_like_1"/>
    <property type="match status" value="1"/>
</dbReference>
<dbReference type="SUPFAM" id="SSF53850">
    <property type="entry name" value="Periplasmic binding protein-like II"/>
    <property type="match status" value="1"/>
</dbReference>
<keyword evidence="10 12" id="KW-0564">Palmitate</keyword>
<keyword evidence="6 12" id="KW-1003">Cell membrane</keyword>
<dbReference type="InterPro" id="IPR024370">
    <property type="entry name" value="PBP_domain"/>
</dbReference>
<dbReference type="NCBIfam" id="TIGR02136">
    <property type="entry name" value="ptsS_2"/>
    <property type="match status" value="1"/>
</dbReference>
<evidence type="ECO:0000256" key="7">
    <source>
        <dbReference type="ARBA" id="ARBA00022592"/>
    </source>
</evidence>
<evidence type="ECO:0000256" key="8">
    <source>
        <dbReference type="ARBA" id="ARBA00022729"/>
    </source>
</evidence>
<dbReference type="AlphaFoldDB" id="A0A1Y0IT67"/>
<reference evidence="15" key="1">
    <citation type="submission" date="2017-05" db="EMBL/GenBank/DDBJ databases">
        <authorList>
            <person name="Sung H."/>
        </authorList>
    </citation>
    <scope>NUCLEOTIDE SEQUENCE [LARGE SCALE GENOMIC DNA]</scope>
    <source>
        <strain evidence="15">AR23208</strain>
    </source>
</reference>
<keyword evidence="11 12" id="KW-0449">Lipoprotein</keyword>
<feature type="domain" description="PBP" evidence="13">
    <location>
        <begin position="39"/>
        <end position="269"/>
    </location>
</feature>
<keyword evidence="9" id="KW-0472">Membrane</keyword>
<keyword evidence="8" id="KW-0732">Signal</keyword>
<keyword evidence="5 12" id="KW-0813">Transport</keyword>
<proteinExistence type="inferred from homology"/>
<protein>
    <recommendedName>
        <fullName evidence="12">Phosphate-binding protein</fullName>
    </recommendedName>
</protein>
<name>A0A1Y0IT67_9BACL</name>
<evidence type="ECO:0000256" key="2">
    <source>
        <dbReference type="ARBA" id="ARBA00004193"/>
    </source>
</evidence>
<dbReference type="PANTHER" id="PTHR30570">
    <property type="entry name" value="PERIPLASMIC PHOSPHATE BINDING COMPONENT OF PHOSPHATE ABC TRANSPORTER"/>
    <property type="match status" value="1"/>
</dbReference>
<dbReference type="InterPro" id="IPR050811">
    <property type="entry name" value="Phosphate_ABC_transporter"/>
</dbReference>
<comment type="subunit">
    <text evidence="4 12">The complex is composed of two ATP-binding proteins (PstB), two transmembrane proteins (PstC and PstA) and a solute-binding protein (PstS).</text>
</comment>
<dbReference type="InterPro" id="IPR011862">
    <property type="entry name" value="Phos-bd"/>
</dbReference>
<dbReference type="GO" id="GO:0042301">
    <property type="term" value="F:phosphate ion binding"/>
    <property type="evidence" value="ECO:0007669"/>
    <property type="project" value="UniProtKB-UniRule"/>
</dbReference>
<comment type="function">
    <text evidence="12">Involved in the system for phosphate transport across the cytoplasmic membrane.</text>
</comment>
<evidence type="ECO:0000256" key="4">
    <source>
        <dbReference type="ARBA" id="ARBA00011529"/>
    </source>
</evidence>
<sequence length="288" mass="30530">MTFGLIATMTAGLMVGCGKEEANQNQNATGDSNAPKQEELTGKITASGSSALLPLVKHAASQFQDKHPGVTIDVAAGGSGTGLKQVAEGAVNIGNSDVEAGSEYADKGLVDHQVAIAPFVLVTNKDVAVDDLTSEEAAKILTGEVKNWKEVGGKDQEITIIGRAESSGSRKYIKSALIPKGKDFAKDAVVQDSTGALKTSVEQTTGSIGYMDAPYADDKIQVLKLDGVEYKPENIANGTWKLFSVEHMYTKGTPDKVSQAFLDYILSDEFQSNEVEALKFIPISQLKN</sequence>
<dbReference type="Proteomes" id="UP000195437">
    <property type="component" value="Chromosome"/>
</dbReference>
<dbReference type="KEGG" id="tum:CBW65_04720"/>
<dbReference type="PANTHER" id="PTHR30570:SF4">
    <property type="entry name" value="PHOSPHATE-BINDING PROTEIN PSTS 1"/>
    <property type="match status" value="1"/>
</dbReference>
<dbReference type="EMBL" id="CP021434">
    <property type="protein sequence ID" value="ARU63788.1"/>
    <property type="molecule type" value="Genomic_DNA"/>
</dbReference>
<organism evidence="14 15">
    <name type="scientific">Tumebacillus avium</name>
    <dbReference type="NCBI Taxonomy" id="1903704"/>
    <lineage>
        <taxon>Bacteria</taxon>
        <taxon>Bacillati</taxon>
        <taxon>Bacillota</taxon>
        <taxon>Bacilli</taxon>
        <taxon>Bacillales</taxon>
        <taxon>Alicyclobacillaceae</taxon>
        <taxon>Tumebacillus</taxon>
    </lineage>
</organism>
<keyword evidence="7 12" id="KW-0592">Phosphate transport</keyword>
<dbReference type="GO" id="GO:0005886">
    <property type="term" value="C:plasma membrane"/>
    <property type="evidence" value="ECO:0007669"/>
    <property type="project" value="UniProtKB-SubCell"/>
</dbReference>
<comment type="similarity">
    <text evidence="3 12">Belongs to the PstS family.</text>
</comment>
<dbReference type="Pfam" id="PF12849">
    <property type="entry name" value="PBP_like_2"/>
    <property type="match status" value="1"/>
</dbReference>
<gene>
    <name evidence="14" type="ORF">CBW65_04720</name>
</gene>
<evidence type="ECO:0000256" key="5">
    <source>
        <dbReference type="ARBA" id="ARBA00022448"/>
    </source>
</evidence>
<keyword evidence="15" id="KW-1185">Reference proteome</keyword>
<evidence type="ECO:0000256" key="3">
    <source>
        <dbReference type="ARBA" id="ARBA00008725"/>
    </source>
</evidence>
<evidence type="ECO:0000256" key="11">
    <source>
        <dbReference type="ARBA" id="ARBA00023288"/>
    </source>
</evidence>
<comment type="function">
    <text evidence="1">Part of the ABC transporter complex PstSACB involved in phosphate import.</text>
</comment>
<accession>A0A1Y0IT67</accession>
<evidence type="ECO:0000256" key="1">
    <source>
        <dbReference type="ARBA" id="ARBA00002841"/>
    </source>
</evidence>
<evidence type="ECO:0000259" key="13">
    <source>
        <dbReference type="Pfam" id="PF12849"/>
    </source>
</evidence>
<dbReference type="Gene3D" id="3.40.190.10">
    <property type="entry name" value="Periplasmic binding protein-like II"/>
    <property type="match status" value="2"/>
</dbReference>
<dbReference type="GO" id="GO:0006817">
    <property type="term" value="P:phosphate ion transport"/>
    <property type="evidence" value="ECO:0007669"/>
    <property type="project" value="UniProtKB-UniRule"/>
</dbReference>
<evidence type="ECO:0000313" key="14">
    <source>
        <dbReference type="EMBL" id="ARU63788.1"/>
    </source>
</evidence>
<evidence type="ECO:0000256" key="10">
    <source>
        <dbReference type="ARBA" id="ARBA00023139"/>
    </source>
</evidence>
<evidence type="ECO:0000256" key="6">
    <source>
        <dbReference type="ARBA" id="ARBA00022475"/>
    </source>
</evidence>
<evidence type="ECO:0000313" key="15">
    <source>
        <dbReference type="Proteomes" id="UP000195437"/>
    </source>
</evidence>
<comment type="subcellular location">
    <subcellularLocation>
        <location evidence="2 12">Cell membrane</location>
        <topology evidence="2 12">Lipid-anchor</topology>
    </subcellularLocation>
</comment>
<evidence type="ECO:0000256" key="9">
    <source>
        <dbReference type="ARBA" id="ARBA00023136"/>
    </source>
</evidence>